<dbReference type="Pfam" id="PF01761">
    <property type="entry name" value="DHQ_synthase"/>
    <property type="match status" value="1"/>
</dbReference>
<dbReference type="InterPro" id="IPR030960">
    <property type="entry name" value="DHQS/DOIS_N"/>
</dbReference>
<proteinExistence type="inferred from homology"/>
<dbReference type="SUPFAM" id="SSF56796">
    <property type="entry name" value="Dehydroquinate synthase-like"/>
    <property type="match status" value="1"/>
</dbReference>
<evidence type="ECO:0000256" key="7">
    <source>
        <dbReference type="ARBA" id="ARBA00013031"/>
    </source>
</evidence>
<evidence type="ECO:0000256" key="2">
    <source>
        <dbReference type="ARBA" id="ARBA00001911"/>
    </source>
</evidence>
<dbReference type="EC" id="4.2.3.4" evidence="7 18"/>
<comment type="catalytic activity">
    <reaction evidence="1 18">
        <text>7-phospho-2-dehydro-3-deoxy-D-arabino-heptonate = 3-dehydroquinate + phosphate</text>
        <dbReference type="Rhea" id="RHEA:21968"/>
        <dbReference type="ChEBI" id="CHEBI:32364"/>
        <dbReference type="ChEBI" id="CHEBI:43474"/>
        <dbReference type="ChEBI" id="CHEBI:58394"/>
        <dbReference type="EC" id="4.2.3.4"/>
    </reaction>
</comment>
<comment type="function">
    <text evidence="3 18">Catalyzes the conversion of 3-deoxy-D-arabino-heptulosonate 7-phosphate (DAHP) to dehydroquinate (DHQ).</text>
</comment>
<comment type="similarity">
    <text evidence="6 18">Belongs to the sugar phosphate cyclases superfamily. Dehydroquinate synthase family.</text>
</comment>
<feature type="binding site" evidence="18">
    <location>
        <begin position="169"/>
        <end position="172"/>
    </location>
    <ligand>
        <name>NAD(+)</name>
        <dbReference type="ChEBI" id="CHEBI:57540"/>
    </ligand>
</feature>
<dbReference type="InterPro" id="IPR016037">
    <property type="entry name" value="DHQ_synth_AroB"/>
</dbReference>
<evidence type="ECO:0000256" key="8">
    <source>
        <dbReference type="ARBA" id="ARBA00017684"/>
    </source>
</evidence>
<dbReference type="InterPro" id="IPR056179">
    <property type="entry name" value="DHQS_C"/>
</dbReference>
<evidence type="ECO:0000256" key="6">
    <source>
        <dbReference type="ARBA" id="ARBA00005412"/>
    </source>
</evidence>
<dbReference type="EMBL" id="JACHVA010000127">
    <property type="protein sequence ID" value="MBC2603603.1"/>
    <property type="molecule type" value="Genomic_DNA"/>
</dbReference>
<comment type="cofactor">
    <cofactor evidence="2 18">
        <name>NAD(+)</name>
        <dbReference type="ChEBI" id="CHEBI:57540"/>
    </cofactor>
</comment>
<evidence type="ECO:0000313" key="21">
    <source>
        <dbReference type="EMBL" id="MBC2603603.1"/>
    </source>
</evidence>
<keyword evidence="11 18" id="KW-0479">Metal-binding</keyword>
<dbReference type="InterPro" id="IPR050071">
    <property type="entry name" value="Dehydroquinate_synthase"/>
</dbReference>
<sequence length="364" mass="39748">MESLTVKLGDRSYPIRIGFELFESLLESTHLNRDRRSGRKCAIAVDAGVLEHHQPMLDEAFEEIPRWIMPVGERSKSLKTAEDLLQFLATQGMDRSSFLIAIGGGVLGDLAGFCASIYLRGIEFYQIPTTLLSMVDSSVGGKTGVNLPAGKNLAGAFQQPLGVSAWLPFLRTLSIREFSAGMAEVIKYGLLADEDLFHLLEKSGTITADSPVLENLVARCCQIKADIVADDEREQASEGGRALLNLGHTFGHAIEAIAGYGEYLHGEAVAIGLLMAVRYSEETGILSKGNFERVKKLIITNGLPDQLRSPLDTESLLTAMARDKKVREGKLRLIVLESIGTSRVVEAADSFLLRELWHEFGAQG</sequence>
<evidence type="ECO:0000256" key="12">
    <source>
        <dbReference type="ARBA" id="ARBA00022741"/>
    </source>
</evidence>
<keyword evidence="22" id="KW-1185">Reference proteome</keyword>
<dbReference type="GO" id="GO:0005737">
    <property type="term" value="C:cytoplasm"/>
    <property type="evidence" value="ECO:0007669"/>
    <property type="project" value="UniProtKB-SubCell"/>
</dbReference>
<dbReference type="HAMAP" id="MF_00110">
    <property type="entry name" value="DHQ_synthase"/>
    <property type="match status" value="1"/>
</dbReference>
<dbReference type="InterPro" id="IPR030963">
    <property type="entry name" value="DHQ_synth_fam"/>
</dbReference>
<keyword evidence="9 18" id="KW-0963">Cytoplasm</keyword>
<dbReference type="AlphaFoldDB" id="A0A7X1E600"/>
<feature type="binding site" evidence="18">
    <location>
        <position position="151"/>
    </location>
    <ligand>
        <name>NAD(+)</name>
        <dbReference type="ChEBI" id="CHEBI:57540"/>
    </ligand>
</feature>
<evidence type="ECO:0000256" key="11">
    <source>
        <dbReference type="ARBA" id="ARBA00022723"/>
    </source>
</evidence>
<evidence type="ECO:0000256" key="3">
    <source>
        <dbReference type="ARBA" id="ARBA00003485"/>
    </source>
</evidence>
<evidence type="ECO:0000259" key="20">
    <source>
        <dbReference type="Pfam" id="PF24621"/>
    </source>
</evidence>
<comment type="cofactor">
    <cofactor evidence="18">
        <name>Co(2+)</name>
        <dbReference type="ChEBI" id="CHEBI:48828"/>
    </cofactor>
    <cofactor evidence="18">
        <name>Zn(2+)</name>
        <dbReference type="ChEBI" id="CHEBI:29105"/>
    </cofactor>
    <text evidence="18">Binds 1 divalent metal cation per subunit. Can use either Co(2+) or Zn(2+).</text>
</comment>
<dbReference type="RefSeq" id="WP_185694225.1">
    <property type="nucleotide sequence ID" value="NZ_JACHVA010000127.1"/>
</dbReference>
<feature type="binding site" evidence="18">
    <location>
        <position position="265"/>
    </location>
    <ligand>
        <name>Zn(2+)</name>
        <dbReference type="ChEBI" id="CHEBI:29105"/>
    </ligand>
</feature>
<evidence type="ECO:0000256" key="16">
    <source>
        <dbReference type="ARBA" id="ARBA00023239"/>
    </source>
</evidence>
<dbReference type="Pfam" id="PF24621">
    <property type="entry name" value="DHQS_C"/>
    <property type="match status" value="1"/>
</dbReference>
<evidence type="ECO:0000256" key="18">
    <source>
        <dbReference type="HAMAP-Rule" id="MF_00110"/>
    </source>
</evidence>
<evidence type="ECO:0000256" key="1">
    <source>
        <dbReference type="ARBA" id="ARBA00001393"/>
    </source>
</evidence>
<dbReference type="PANTHER" id="PTHR43622">
    <property type="entry name" value="3-DEHYDROQUINATE SYNTHASE"/>
    <property type="match status" value="1"/>
</dbReference>
<protein>
    <recommendedName>
        <fullName evidence="8 18">3-dehydroquinate synthase</fullName>
        <shortName evidence="18">DHQS</shortName>
        <ecNumber evidence="7 18">4.2.3.4</ecNumber>
    </recommendedName>
</protein>
<evidence type="ECO:0000256" key="15">
    <source>
        <dbReference type="ARBA" id="ARBA00023141"/>
    </source>
</evidence>
<evidence type="ECO:0000259" key="19">
    <source>
        <dbReference type="Pfam" id="PF01761"/>
    </source>
</evidence>
<comment type="subcellular location">
    <subcellularLocation>
        <location evidence="4 18">Cytoplasm</location>
    </subcellularLocation>
</comment>
<dbReference type="UniPathway" id="UPA00053">
    <property type="reaction ID" value="UER00085"/>
</dbReference>
<dbReference type="GO" id="GO:0009423">
    <property type="term" value="P:chorismate biosynthetic process"/>
    <property type="evidence" value="ECO:0007669"/>
    <property type="project" value="UniProtKB-UniRule"/>
</dbReference>
<keyword evidence="16 18" id="KW-0456">Lyase</keyword>
<dbReference type="CDD" id="cd08195">
    <property type="entry name" value="DHQS"/>
    <property type="match status" value="1"/>
</dbReference>
<evidence type="ECO:0000256" key="5">
    <source>
        <dbReference type="ARBA" id="ARBA00004661"/>
    </source>
</evidence>
<reference evidence="21 22" key="1">
    <citation type="submission" date="2020-07" db="EMBL/GenBank/DDBJ databases">
        <authorList>
            <person name="Feng X."/>
        </authorList>
    </citation>
    <scope>NUCLEOTIDE SEQUENCE [LARGE SCALE GENOMIC DNA]</scope>
    <source>
        <strain evidence="21 22">JCM14086</strain>
    </source>
</reference>
<comment type="caution">
    <text evidence="18">Lacks conserved residue(s) required for the propagation of feature annotation.</text>
</comment>
<dbReference type="GO" id="GO:0046872">
    <property type="term" value="F:metal ion binding"/>
    <property type="evidence" value="ECO:0007669"/>
    <property type="project" value="UniProtKB-KW"/>
</dbReference>
<dbReference type="PIRSF" id="PIRSF001455">
    <property type="entry name" value="DHQ_synth"/>
    <property type="match status" value="1"/>
</dbReference>
<dbReference type="GO" id="GO:0008652">
    <property type="term" value="P:amino acid biosynthetic process"/>
    <property type="evidence" value="ECO:0007669"/>
    <property type="project" value="UniProtKB-KW"/>
</dbReference>
<dbReference type="PANTHER" id="PTHR43622:SF7">
    <property type="entry name" value="3-DEHYDROQUINATE SYNTHASE, CHLOROPLASTIC"/>
    <property type="match status" value="1"/>
</dbReference>
<evidence type="ECO:0000256" key="14">
    <source>
        <dbReference type="ARBA" id="ARBA00023027"/>
    </source>
</evidence>
<accession>A0A7X1E600</accession>
<evidence type="ECO:0000256" key="13">
    <source>
        <dbReference type="ARBA" id="ARBA00022833"/>
    </source>
</evidence>
<dbReference type="GO" id="GO:0009073">
    <property type="term" value="P:aromatic amino acid family biosynthetic process"/>
    <property type="evidence" value="ECO:0007669"/>
    <property type="project" value="UniProtKB-KW"/>
</dbReference>
<comment type="caution">
    <text evidence="21">The sequence shown here is derived from an EMBL/GenBank/DDBJ whole genome shotgun (WGS) entry which is preliminary data.</text>
</comment>
<keyword evidence="14 18" id="KW-0520">NAD</keyword>
<feature type="binding site" evidence="18">
    <location>
        <position position="184"/>
    </location>
    <ligand>
        <name>Zn(2+)</name>
        <dbReference type="ChEBI" id="CHEBI:29105"/>
    </ligand>
</feature>
<evidence type="ECO:0000256" key="4">
    <source>
        <dbReference type="ARBA" id="ARBA00004496"/>
    </source>
</evidence>
<keyword evidence="10 18" id="KW-0028">Amino-acid biosynthesis</keyword>
<dbReference type="GO" id="GO:0000166">
    <property type="term" value="F:nucleotide binding"/>
    <property type="evidence" value="ECO:0007669"/>
    <property type="project" value="UniProtKB-KW"/>
</dbReference>
<keyword evidence="13 18" id="KW-0862">Zinc</keyword>
<feature type="domain" description="3-dehydroquinate synthase C-terminal" evidence="20">
    <location>
        <begin position="181"/>
        <end position="326"/>
    </location>
</feature>
<keyword evidence="15 18" id="KW-0057">Aromatic amino acid biosynthesis</keyword>
<dbReference type="Gene3D" id="3.40.50.1970">
    <property type="match status" value="1"/>
</dbReference>
<organism evidence="21 22">
    <name type="scientific">Puniceicoccus vermicola</name>
    <dbReference type="NCBI Taxonomy" id="388746"/>
    <lineage>
        <taxon>Bacteria</taxon>
        <taxon>Pseudomonadati</taxon>
        <taxon>Verrucomicrobiota</taxon>
        <taxon>Opitutia</taxon>
        <taxon>Puniceicoccales</taxon>
        <taxon>Puniceicoccaceae</taxon>
        <taxon>Puniceicoccus</taxon>
    </lineage>
</organism>
<dbReference type="GO" id="GO:0003856">
    <property type="term" value="F:3-dehydroquinate synthase activity"/>
    <property type="evidence" value="ECO:0007669"/>
    <property type="project" value="UniProtKB-UniRule"/>
</dbReference>
<keyword evidence="12 18" id="KW-0547">Nucleotide-binding</keyword>
<evidence type="ECO:0000313" key="22">
    <source>
        <dbReference type="Proteomes" id="UP000525652"/>
    </source>
</evidence>
<dbReference type="NCBIfam" id="TIGR01357">
    <property type="entry name" value="aroB"/>
    <property type="match status" value="1"/>
</dbReference>
<comment type="pathway">
    <text evidence="5 18">Metabolic intermediate biosynthesis; chorismate biosynthesis; chorismate from D-erythrose 4-phosphate and phosphoenolpyruvate: step 2/7.</text>
</comment>
<keyword evidence="17 18" id="KW-0170">Cobalt</keyword>
<dbReference type="Proteomes" id="UP000525652">
    <property type="component" value="Unassembled WGS sequence"/>
</dbReference>
<feature type="binding site" evidence="18">
    <location>
        <begin position="105"/>
        <end position="109"/>
    </location>
    <ligand>
        <name>NAD(+)</name>
        <dbReference type="ChEBI" id="CHEBI:57540"/>
    </ligand>
</feature>
<feature type="binding site" evidence="18">
    <location>
        <position position="248"/>
    </location>
    <ligand>
        <name>Zn(2+)</name>
        <dbReference type="ChEBI" id="CHEBI:29105"/>
    </ligand>
</feature>
<evidence type="ECO:0000256" key="17">
    <source>
        <dbReference type="ARBA" id="ARBA00023285"/>
    </source>
</evidence>
<feature type="binding site" evidence="18">
    <location>
        <begin position="129"/>
        <end position="130"/>
    </location>
    <ligand>
        <name>NAD(+)</name>
        <dbReference type="ChEBI" id="CHEBI:57540"/>
    </ligand>
</feature>
<dbReference type="Gene3D" id="1.20.1090.10">
    <property type="entry name" value="Dehydroquinate synthase-like - alpha domain"/>
    <property type="match status" value="1"/>
</dbReference>
<evidence type="ECO:0000256" key="9">
    <source>
        <dbReference type="ARBA" id="ARBA00022490"/>
    </source>
</evidence>
<feature type="domain" description="3-dehydroquinate synthase N-terminal" evidence="19">
    <location>
        <begin position="68"/>
        <end position="179"/>
    </location>
</feature>
<gene>
    <name evidence="18 21" type="primary">aroB</name>
    <name evidence="21" type="ORF">H5P30_17615</name>
</gene>
<evidence type="ECO:0000256" key="10">
    <source>
        <dbReference type="ARBA" id="ARBA00022605"/>
    </source>
</evidence>
<name>A0A7X1E600_9BACT</name>
<feature type="binding site" evidence="18">
    <location>
        <position position="142"/>
    </location>
    <ligand>
        <name>NAD(+)</name>
        <dbReference type="ChEBI" id="CHEBI:57540"/>
    </ligand>
</feature>